<dbReference type="PANTHER" id="PTHR31299">
    <property type="entry name" value="ESTERASE, PUTATIVE (AFU_ORTHOLOGUE AFUA_1G05850)-RELATED"/>
    <property type="match status" value="1"/>
</dbReference>
<dbReference type="Gene3D" id="3.40.1660.10">
    <property type="entry name" value="EreA-like (biosynthetic domain)"/>
    <property type="match status" value="1"/>
</dbReference>
<dbReference type="InterPro" id="IPR052036">
    <property type="entry name" value="Hydrolase/PRTase-associated"/>
</dbReference>
<keyword evidence="1" id="KW-0378">Hydrolase</keyword>
<dbReference type="CDD" id="cd14728">
    <property type="entry name" value="Ere-like"/>
    <property type="match status" value="1"/>
</dbReference>
<gene>
    <name evidence="1" type="ORF">HNR40_005570</name>
</gene>
<keyword evidence="2" id="KW-1185">Reference proteome</keyword>
<sequence>MITHAALAAATAFSLTTGPVVDWVKEHAVPLATIDPAAPLDDLAPLARMVGDAKVVGLGESTHGAREEALLKHRLLRYLVEKRGFRTIAWEEDWTTGQLVDRYVVTGKGDLDAVVKQMTTTWQAEEVRDVLRWLRAYNAKHADKVRFVGVEFYATRPAAYDAVIKHVAKAAPAKLDAVREHLAEIRPPSDDVGKYLRELFESGRDMKPYIAHARAAYDVVKALPDSRAQALALHNARQIVSFFEYLDRKADTGYRDQQSSRNLRWWQRFSGDKVAYWAASAHTANAPDLRLSLPPAPERRFASAGSHLRRWYGPRYLSIGFTFDHGTLKVGGKPVRIPRPPRSFADRPFGDAGISQYAIDLRVKTPPQLNQPKKMRGIANYDPKRPFDYYMYGGAITQWFDVIVHRQSVTPLRMLG</sequence>
<dbReference type="EC" id="3.1.1.-" evidence="1"/>
<dbReference type="GO" id="GO:0016787">
    <property type="term" value="F:hydrolase activity"/>
    <property type="evidence" value="ECO:0007669"/>
    <property type="project" value="UniProtKB-KW"/>
</dbReference>
<reference evidence="1 2" key="1">
    <citation type="submission" date="2020-08" db="EMBL/GenBank/DDBJ databases">
        <title>Genomic Encyclopedia of Type Strains, Phase IV (KMG-IV): sequencing the most valuable type-strain genomes for metagenomic binning, comparative biology and taxonomic classification.</title>
        <authorList>
            <person name="Goeker M."/>
        </authorList>
    </citation>
    <scope>NUCLEOTIDE SEQUENCE [LARGE SCALE GENOMIC DNA]</scope>
    <source>
        <strain evidence="1 2">DSM 45385</strain>
    </source>
</reference>
<dbReference type="PIRSF" id="PIRSF036794">
    <property type="entry name" value="UCP_erythr_ester"/>
    <property type="match status" value="1"/>
</dbReference>
<dbReference type="InterPro" id="IPR014622">
    <property type="entry name" value="UCP036794_erythomycin"/>
</dbReference>
<dbReference type="RefSeq" id="WP_184966197.1">
    <property type="nucleotide sequence ID" value="NZ_JACHIN010000007.1"/>
</dbReference>
<evidence type="ECO:0000313" key="2">
    <source>
        <dbReference type="Proteomes" id="UP000568380"/>
    </source>
</evidence>
<dbReference type="PANTHER" id="PTHR31299:SF0">
    <property type="entry name" value="ESTERASE, PUTATIVE (AFU_ORTHOLOGUE AFUA_1G05850)-RELATED"/>
    <property type="match status" value="1"/>
</dbReference>
<dbReference type="Pfam" id="PF05139">
    <property type="entry name" value="Erythro_esteras"/>
    <property type="match status" value="1"/>
</dbReference>
<dbReference type="Gene3D" id="3.30.1870.10">
    <property type="entry name" value="EreA-like, domain 2"/>
    <property type="match status" value="1"/>
</dbReference>
<dbReference type="EMBL" id="JACHIN010000007">
    <property type="protein sequence ID" value="MBB5080084.1"/>
    <property type="molecule type" value="Genomic_DNA"/>
</dbReference>
<proteinExistence type="predicted"/>
<dbReference type="InterPro" id="IPR007815">
    <property type="entry name" value="Emycin_Estase"/>
</dbReference>
<protein>
    <submittedName>
        <fullName evidence="1">Erythromycin esterase</fullName>
        <ecNumber evidence="1">3.1.1.-</ecNumber>
    </submittedName>
</protein>
<evidence type="ECO:0000313" key="1">
    <source>
        <dbReference type="EMBL" id="MBB5080084.1"/>
    </source>
</evidence>
<dbReference type="Proteomes" id="UP000568380">
    <property type="component" value="Unassembled WGS sequence"/>
</dbReference>
<dbReference type="Gene3D" id="1.20.1440.30">
    <property type="entry name" value="Biosynthetic Protein domain"/>
    <property type="match status" value="1"/>
</dbReference>
<dbReference type="AlphaFoldDB" id="A0A7W8A5U3"/>
<dbReference type="GO" id="GO:0046677">
    <property type="term" value="P:response to antibiotic"/>
    <property type="evidence" value="ECO:0007669"/>
    <property type="project" value="InterPro"/>
</dbReference>
<dbReference type="SUPFAM" id="SSF159501">
    <property type="entry name" value="EreA/ChaN-like"/>
    <property type="match status" value="1"/>
</dbReference>
<name>A0A7W8A5U3_9ACTN</name>
<accession>A0A7W8A5U3</accession>
<organism evidence="1 2">
    <name type="scientific">Nonomuraea endophytica</name>
    <dbReference type="NCBI Taxonomy" id="714136"/>
    <lineage>
        <taxon>Bacteria</taxon>
        <taxon>Bacillati</taxon>
        <taxon>Actinomycetota</taxon>
        <taxon>Actinomycetes</taxon>
        <taxon>Streptosporangiales</taxon>
        <taxon>Streptosporangiaceae</taxon>
        <taxon>Nonomuraea</taxon>
    </lineage>
</organism>
<comment type="caution">
    <text evidence="1">The sequence shown here is derived from an EMBL/GenBank/DDBJ whole genome shotgun (WGS) entry which is preliminary data.</text>
</comment>